<evidence type="ECO:0008006" key="9">
    <source>
        <dbReference type="Google" id="ProtNLM"/>
    </source>
</evidence>
<dbReference type="eggNOG" id="ENOG502S3II">
    <property type="taxonomic scope" value="Eukaryota"/>
</dbReference>
<dbReference type="EMBL" id="KB644408">
    <property type="protein sequence ID" value="EPS25938.1"/>
    <property type="molecule type" value="Genomic_DNA"/>
</dbReference>
<dbReference type="AlphaFoldDB" id="S8AJI6"/>
<keyword evidence="4 6" id="KW-0472">Membrane</keyword>
<feature type="compositionally biased region" description="Basic and acidic residues" evidence="5">
    <location>
        <begin position="53"/>
        <end position="64"/>
    </location>
</feature>
<keyword evidence="3 6" id="KW-1133">Transmembrane helix</keyword>
<keyword evidence="8" id="KW-1185">Reference proteome</keyword>
<name>S8AJI6_PENO1</name>
<evidence type="ECO:0000256" key="6">
    <source>
        <dbReference type="SAM" id="Phobius"/>
    </source>
</evidence>
<dbReference type="Proteomes" id="UP000019376">
    <property type="component" value="Unassembled WGS sequence"/>
</dbReference>
<gene>
    <name evidence="7" type="ORF">PDE_00874</name>
</gene>
<feature type="compositionally biased region" description="Polar residues" evidence="5">
    <location>
        <begin position="32"/>
        <end position="49"/>
    </location>
</feature>
<dbReference type="STRING" id="933388.S8AJI6"/>
<organism evidence="7 8">
    <name type="scientific">Penicillium oxalicum (strain 114-2 / CGMCC 5302)</name>
    <name type="common">Penicillium decumbens</name>
    <dbReference type="NCBI Taxonomy" id="933388"/>
    <lineage>
        <taxon>Eukaryota</taxon>
        <taxon>Fungi</taxon>
        <taxon>Dikarya</taxon>
        <taxon>Ascomycota</taxon>
        <taxon>Pezizomycotina</taxon>
        <taxon>Eurotiomycetes</taxon>
        <taxon>Eurotiomycetidae</taxon>
        <taxon>Eurotiales</taxon>
        <taxon>Aspergillaceae</taxon>
        <taxon>Penicillium</taxon>
    </lineage>
</organism>
<proteinExistence type="predicted"/>
<evidence type="ECO:0000256" key="3">
    <source>
        <dbReference type="ARBA" id="ARBA00022989"/>
    </source>
</evidence>
<accession>S8AJI6</accession>
<reference evidence="7 8" key="1">
    <citation type="journal article" date="2013" name="PLoS ONE">
        <title>Genomic and secretomic analyses reveal unique features of the lignocellulolytic enzyme system of Penicillium decumbens.</title>
        <authorList>
            <person name="Liu G."/>
            <person name="Zhang L."/>
            <person name="Wei X."/>
            <person name="Zou G."/>
            <person name="Qin Y."/>
            <person name="Ma L."/>
            <person name="Li J."/>
            <person name="Zheng H."/>
            <person name="Wang S."/>
            <person name="Wang C."/>
            <person name="Xun L."/>
            <person name="Zhao G.-P."/>
            <person name="Zhou Z."/>
            <person name="Qu Y."/>
        </authorList>
    </citation>
    <scope>NUCLEOTIDE SEQUENCE [LARGE SCALE GENOMIC DNA]</scope>
    <source>
        <strain evidence="8">114-2 / CGMCC 5302</strain>
    </source>
</reference>
<sequence length="271" mass="29531">MSRSAADATRFTATGPYASSKAGSAPYELPSFMQSKDNSKPNKPSTPQNGPDGKPETPKQKVERLRAQARAARMAQQTSGMDRWIESGRKFANRAHKGMVYTLIVASGVCGVLTVYSMVSLTLYNRRQRALWIEKEVESLKQARLAQASGTATAEQLEIIEKEEIGEIVKRKRAEEKAQRPWAKAKRFLFEKLNPEDASASASTTVASTVPAATENSTPSITEAVQAQQAFDEAKAKSGVPVPGQLDVLAENAELAAKKSTRSWTSWLTGR</sequence>
<evidence type="ECO:0000256" key="4">
    <source>
        <dbReference type="ARBA" id="ARBA00023136"/>
    </source>
</evidence>
<dbReference type="HOGENOM" id="CLU_052684_1_1_1"/>
<dbReference type="OrthoDB" id="4205486at2759"/>
<dbReference type="GO" id="GO:0016020">
    <property type="term" value="C:membrane"/>
    <property type="evidence" value="ECO:0007669"/>
    <property type="project" value="UniProtKB-SubCell"/>
</dbReference>
<evidence type="ECO:0000256" key="2">
    <source>
        <dbReference type="ARBA" id="ARBA00022692"/>
    </source>
</evidence>
<evidence type="ECO:0000256" key="1">
    <source>
        <dbReference type="ARBA" id="ARBA00004167"/>
    </source>
</evidence>
<feature type="region of interest" description="Disordered" evidence="5">
    <location>
        <begin position="1"/>
        <end position="64"/>
    </location>
</feature>
<dbReference type="PhylomeDB" id="S8AJI6"/>
<protein>
    <recommendedName>
        <fullName evidence="9">Cytochrome oxidase c assembly-domain-containing protein</fullName>
    </recommendedName>
</protein>
<evidence type="ECO:0000313" key="7">
    <source>
        <dbReference type="EMBL" id="EPS25938.1"/>
    </source>
</evidence>
<dbReference type="InterPro" id="IPR029208">
    <property type="entry name" value="COX14"/>
</dbReference>
<feature type="transmembrane region" description="Helical" evidence="6">
    <location>
        <begin position="99"/>
        <end position="119"/>
    </location>
</feature>
<evidence type="ECO:0000256" key="5">
    <source>
        <dbReference type="SAM" id="MobiDB-lite"/>
    </source>
</evidence>
<dbReference type="Pfam" id="PF14880">
    <property type="entry name" value="COX14"/>
    <property type="match status" value="1"/>
</dbReference>
<keyword evidence="2 6" id="KW-0812">Transmembrane</keyword>
<comment type="subcellular location">
    <subcellularLocation>
        <location evidence="1">Membrane</location>
        <topology evidence="1">Single-pass membrane protein</topology>
    </subcellularLocation>
</comment>
<evidence type="ECO:0000313" key="8">
    <source>
        <dbReference type="Proteomes" id="UP000019376"/>
    </source>
</evidence>